<dbReference type="Proteomes" id="UP000305792">
    <property type="component" value="Unassembled WGS sequence"/>
</dbReference>
<keyword evidence="2" id="KW-1185">Reference proteome</keyword>
<comment type="caution">
    <text evidence="1">The sequence shown here is derived from an EMBL/GenBank/DDBJ whole genome shotgun (WGS) entry which is preliminary data.</text>
</comment>
<reference evidence="1 2" key="1">
    <citation type="journal article" date="2018" name="Int. J. Syst. Evol. Microbiol.">
        <title>Glycomyces paridis sp. nov., isolated from the medicinal plant Paris polyphylla.</title>
        <authorList>
            <person name="Fang X.M."/>
            <person name="Bai J.L."/>
            <person name="Su J."/>
            <person name="Zhao L.L."/>
            <person name="Liu H.Y."/>
            <person name="Ma B.P."/>
            <person name="Zhang Y.Q."/>
            <person name="Yu L.Y."/>
        </authorList>
    </citation>
    <scope>NUCLEOTIDE SEQUENCE [LARGE SCALE GENOMIC DNA]</scope>
    <source>
        <strain evidence="1 2">CPCC 204357</strain>
    </source>
</reference>
<dbReference type="Gene3D" id="3.30.420.280">
    <property type="match status" value="1"/>
</dbReference>
<proteinExistence type="predicted"/>
<dbReference type="AlphaFoldDB" id="A0A4S8P8K1"/>
<dbReference type="NCBIfam" id="TIGR01547">
    <property type="entry name" value="phage_term_2"/>
    <property type="match status" value="1"/>
</dbReference>
<name>A0A4S8P8K1_9ACTN</name>
<accession>A0A4S8P8K1</accession>
<dbReference type="PANTHER" id="PTHR39184:SF1">
    <property type="entry name" value="PBSX PHAGE TERMINASE LARGE SUBUNIT"/>
    <property type="match status" value="1"/>
</dbReference>
<protein>
    <submittedName>
        <fullName evidence="1">PBSX family phage terminase large subunit</fullName>
    </submittedName>
</protein>
<dbReference type="RefSeq" id="WP_136531449.1">
    <property type="nucleotide sequence ID" value="NZ_STGX01000016.1"/>
</dbReference>
<organism evidence="1 2">
    <name type="scientific">Glycomyces paridis</name>
    <dbReference type="NCBI Taxonomy" id="2126555"/>
    <lineage>
        <taxon>Bacteria</taxon>
        <taxon>Bacillati</taxon>
        <taxon>Actinomycetota</taxon>
        <taxon>Actinomycetes</taxon>
        <taxon>Glycomycetales</taxon>
        <taxon>Glycomycetaceae</taxon>
        <taxon>Glycomyces</taxon>
    </lineage>
</organism>
<evidence type="ECO:0000313" key="2">
    <source>
        <dbReference type="Proteomes" id="UP000305792"/>
    </source>
</evidence>
<dbReference type="Gene3D" id="3.40.50.300">
    <property type="entry name" value="P-loop containing nucleotide triphosphate hydrolases"/>
    <property type="match status" value="1"/>
</dbReference>
<dbReference type="OrthoDB" id="4498710at2"/>
<dbReference type="InterPro" id="IPR027417">
    <property type="entry name" value="P-loop_NTPase"/>
</dbReference>
<dbReference type="InterPro" id="IPR006437">
    <property type="entry name" value="Phage_terminase_lsu"/>
</dbReference>
<gene>
    <name evidence="1" type="ORF">E9998_19905</name>
</gene>
<evidence type="ECO:0000313" key="1">
    <source>
        <dbReference type="EMBL" id="THV26001.1"/>
    </source>
</evidence>
<dbReference type="InterPro" id="IPR052380">
    <property type="entry name" value="Viral_DNA_packaging_terminase"/>
</dbReference>
<dbReference type="EMBL" id="STGX01000016">
    <property type="protein sequence ID" value="THV26001.1"/>
    <property type="molecule type" value="Genomic_DNA"/>
</dbReference>
<sequence length="424" mass="47126">MAETLTPAPPTERLQALSDLQERSIAHAEARINLWTGSIRSGKTISSLLRWLMYVATAPRGGALLVTGKTFDTVSRNVFGPLQDPLITGSHAQHVTYTRGAGTATILGRKVEVITANDAKAEGRLRGLTCAGAYADEVSLLPEGYWDQLLGRMSVPGAKVFGTSNPDNPAHWLRQRFILRQGELNLRHWHFTLDDNPSLPAEYVADIKAEFTGLWYRRFILGEWVAAEGAVYDMWDEERHIVDELPQMTRVVALGVDYGTTNPTDAVLIGLGIDRRLYAIAEWRWDSKEKRRSLADVELSERLRGWLDTLMVPGIPARPEYFVLDPAAASFKEQLYNDGISVTQGENAVVDGIRTVASLLSTGRLKIHSSCKHLITEFPGYSWDDDKALKGEDAPVKVADHALDALRYGIFTTRALWRPYVLAA</sequence>
<dbReference type="PANTHER" id="PTHR39184">
    <property type="match status" value="1"/>
</dbReference>